<dbReference type="PANTHER" id="PTHR43464:SF23">
    <property type="entry name" value="JUVENILE HORMONE ACID O-METHYLTRANSFERASE"/>
    <property type="match status" value="1"/>
</dbReference>
<evidence type="ECO:0000313" key="2">
    <source>
        <dbReference type="EMBL" id="KAH7939275.1"/>
    </source>
</evidence>
<evidence type="ECO:0000259" key="1">
    <source>
        <dbReference type="Pfam" id="PF08241"/>
    </source>
</evidence>
<dbReference type="Proteomes" id="UP000821837">
    <property type="component" value="Chromosome 8"/>
</dbReference>
<comment type="caution">
    <text evidence="2">The sequence shown here is derived from an EMBL/GenBank/DDBJ whole genome shotgun (WGS) entry which is preliminary data.</text>
</comment>
<sequence>MSVPIKADCQQPDYDAELYSVAAAYCFPILKNLLNVYNMTFKAAPEQSCEVDGTGTLEAFQFLDIGCGCGSVTKKLLLPSSPDSVHRIVGIDICSNMVAFAREHNAHPKLAYEELDITGDVSQLLEKYGLFDRLYVFNSLNRVKDQAAAWRNMQKLLKPGGECLLFYCAWYMTPDIWRALAKKDRWNKFAQVFIR</sequence>
<dbReference type="InterPro" id="IPR029063">
    <property type="entry name" value="SAM-dependent_MTases_sf"/>
</dbReference>
<dbReference type="AlphaFoldDB" id="A0A9D4PGR1"/>
<dbReference type="Gene3D" id="3.40.50.150">
    <property type="entry name" value="Vaccinia Virus protein VP39"/>
    <property type="match status" value="1"/>
</dbReference>
<dbReference type="GO" id="GO:0010420">
    <property type="term" value="F:polyprenyldihydroxybenzoate methyltransferase activity"/>
    <property type="evidence" value="ECO:0007669"/>
    <property type="project" value="TreeGrafter"/>
</dbReference>
<reference evidence="2" key="2">
    <citation type="submission" date="2021-09" db="EMBL/GenBank/DDBJ databases">
        <authorList>
            <person name="Jia N."/>
            <person name="Wang J."/>
            <person name="Shi W."/>
            <person name="Du L."/>
            <person name="Sun Y."/>
            <person name="Zhan W."/>
            <person name="Jiang J."/>
            <person name="Wang Q."/>
            <person name="Zhang B."/>
            <person name="Ji P."/>
            <person name="Sakyi L.B."/>
            <person name="Cui X."/>
            <person name="Yuan T."/>
            <person name="Jiang B."/>
            <person name="Yang W."/>
            <person name="Lam T.T.-Y."/>
            <person name="Chang Q."/>
            <person name="Ding S."/>
            <person name="Wang X."/>
            <person name="Zhu J."/>
            <person name="Ruan X."/>
            <person name="Zhao L."/>
            <person name="Wei J."/>
            <person name="Que T."/>
            <person name="Du C."/>
            <person name="Cheng J."/>
            <person name="Dai P."/>
            <person name="Han X."/>
            <person name="Huang E."/>
            <person name="Gao Y."/>
            <person name="Liu J."/>
            <person name="Shao H."/>
            <person name="Ye R."/>
            <person name="Li L."/>
            <person name="Wei W."/>
            <person name="Wang X."/>
            <person name="Wang C."/>
            <person name="Huo Q."/>
            <person name="Li W."/>
            <person name="Guo W."/>
            <person name="Chen H."/>
            <person name="Chen S."/>
            <person name="Zhou L."/>
            <person name="Zhou L."/>
            <person name="Ni X."/>
            <person name="Tian J."/>
            <person name="Zhou Y."/>
            <person name="Sheng Y."/>
            <person name="Liu T."/>
            <person name="Pan Y."/>
            <person name="Xia L."/>
            <person name="Li J."/>
            <person name="Zhao F."/>
            <person name="Cao W."/>
        </authorList>
    </citation>
    <scope>NUCLEOTIDE SEQUENCE</scope>
    <source>
        <strain evidence="2">Rsan-2018</strain>
        <tissue evidence="2">Larvae</tissue>
    </source>
</reference>
<proteinExistence type="predicted"/>
<name>A0A9D4PGR1_RHISA</name>
<dbReference type="PANTHER" id="PTHR43464">
    <property type="entry name" value="METHYLTRANSFERASE"/>
    <property type="match status" value="1"/>
</dbReference>
<protein>
    <recommendedName>
        <fullName evidence="1">Methyltransferase type 11 domain-containing protein</fullName>
    </recommendedName>
</protein>
<reference evidence="2" key="1">
    <citation type="journal article" date="2020" name="Cell">
        <title>Large-Scale Comparative Analyses of Tick Genomes Elucidate Their Genetic Diversity and Vector Capacities.</title>
        <authorList>
            <consortium name="Tick Genome and Microbiome Consortium (TIGMIC)"/>
            <person name="Jia N."/>
            <person name="Wang J."/>
            <person name="Shi W."/>
            <person name="Du L."/>
            <person name="Sun Y."/>
            <person name="Zhan W."/>
            <person name="Jiang J.F."/>
            <person name="Wang Q."/>
            <person name="Zhang B."/>
            <person name="Ji P."/>
            <person name="Bell-Sakyi L."/>
            <person name="Cui X.M."/>
            <person name="Yuan T.T."/>
            <person name="Jiang B.G."/>
            <person name="Yang W.F."/>
            <person name="Lam T.T."/>
            <person name="Chang Q.C."/>
            <person name="Ding S.J."/>
            <person name="Wang X.J."/>
            <person name="Zhu J.G."/>
            <person name="Ruan X.D."/>
            <person name="Zhao L."/>
            <person name="Wei J.T."/>
            <person name="Ye R.Z."/>
            <person name="Que T.C."/>
            <person name="Du C.H."/>
            <person name="Zhou Y.H."/>
            <person name="Cheng J.X."/>
            <person name="Dai P.F."/>
            <person name="Guo W.B."/>
            <person name="Han X.H."/>
            <person name="Huang E.J."/>
            <person name="Li L.F."/>
            <person name="Wei W."/>
            <person name="Gao Y.C."/>
            <person name="Liu J.Z."/>
            <person name="Shao H.Z."/>
            <person name="Wang X."/>
            <person name="Wang C.C."/>
            <person name="Yang T.C."/>
            <person name="Huo Q.B."/>
            <person name="Li W."/>
            <person name="Chen H.Y."/>
            <person name="Chen S.E."/>
            <person name="Zhou L.G."/>
            <person name="Ni X.B."/>
            <person name="Tian J.H."/>
            <person name="Sheng Y."/>
            <person name="Liu T."/>
            <person name="Pan Y.S."/>
            <person name="Xia L.Y."/>
            <person name="Li J."/>
            <person name="Zhao F."/>
            <person name="Cao W.C."/>
        </authorList>
    </citation>
    <scope>NUCLEOTIDE SEQUENCE</scope>
    <source>
        <strain evidence="2">Rsan-2018</strain>
    </source>
</reference>
<dbReference type="InterPro" id="IPR013216">
    <property type="entry name" value="Methyltransf_11"/>
</dbReference>
<feature type="domain" description="Methyltransferase type 11" evidence="1">
    <location>
        <begin position="63"/>
        <end position="164"/>
    </location>
</feature>
<accession>A0A9D4PGR1</accession>
<dbReference type="EMBL" id="JABSTV010001254">
    <property type="protein sequence ID" value="KAH7939275.1"/>
    <property type="molecule type" value="Genomic_DNA"/>
</dbReference>
<dbReference type="VEuPathDB" id="VectorBase:RSAN_026686"/>
<organism evidence="2 3">
    <name type="scientific">Rhipicephalus sanguineus</name>
    <name type="common">Brown dog tick</name>
    <name type="synonym">Ixodes sanguineus</name>
    <dbReference type="NCBI Taxonomy" id="34632"/>
    <lineage>
        <taxon>Eukaryota</taxon>
        <taxon>Metazoa</taxon>
        <taxon>Ecdysozoa</taxon>
        <taxon>Arthropoda</taxon>
        <taxon>Chelicerata</taxon>
        <taxon>Arachnida</taxon>
        <taxon>Acari</taxon>
        <taxon>Parasitiformes</taxon>
        <taxon>Ixodida</taxon>
        <taxon>Ixodoidea</taxon>
        <taxon>Ixodidae</taxon>
        <taxon>Rhipicephalinae</taxon>
        <taxon>Rhipicephalus</taxon>
        <taxon>Rhipicephalus</taxon>
    </lineage>
</organism>
<dbReference type="SUPFAM" id="SSF53335">
    <property type="entry name" value="S-adenosyl-L-methionine-dependent methyltransferases"/>
    <property type="match status" value="1"/>
</dbReference>
<dbReference type="CDD" id="cd02440">
    <property type="entry name" value="AdoMet_MTases"/>
    <property type="match status" value="1"/>
</dbReference>
<evidence type="ECO:0000313" key="3">
    <source>
        <dbReference type="Proteomes" id="UP000821837"/>
    </source>
</evidence>
<keyword evidence="3" id="KW-1185">Reference proteome</keyword>
<dbReference type="Pfam" id="PF08241">
    <property type="entry name" value="Methyltransf_11"/>
    <property type="match status" value="1"/>
</dbReference>
<gene>
    <name evidence="2" type="ORF">HPB52_009813</name>
</gene>